<dbReference type="InterPro" id="IPR053135">
    <property type="entry name" value="AKR2_Oxidoreductase"/>
</dbReference>
<dbReference type="OrthoDB" id="8563187at2"/>
<proteinExistence type="predicted"/>
<evidence type="ECO:0000259" key="1">
    <source>
        <dbReference type="Pfam" id="PF00248"/>
    </source>
</evidence>
<dbReference type="Proteomes" id="UP000318199">
    <property type="component" value="Unassembled WGS sequence"/>
</dbReference>
<dbReference type="CDD" id="cd19095">
    <property type="entry name" value="AKR_PA4992-like"/>
    <property type="match status" value="1"/>
</dbReference>
<dbReference type="PANTHER" id="PTHR43312">
    <property type="entry name" value="D-THREO-ALDOSE 1-DEHYDROGENASE"/>
    <property type="match status" value="1"/>
</dbReference>
<dbReference type="PANTHER" id="PTHR43312:SF1">
    <property type="entry name" value="NADP-DEPENDENT OXIDOREDUCTASE DOMAIN-CONTAINING PROTEIN"/>
    <property type="match status" value="1"/>
</dbReference>
<dbReference type="Gene3D" id="3.20.20.100">
    <property type="entry name" value="NADP-dependent oxidoreductase domain"/>
    <property type="match status" value="1"/>
</dbReference>
<dbReference type="AlphaFoldDB" id="A0A562ZTU8"/>
<sequence>MLTRTIPSDGTPLPVIGCGTWLGFDIGQRPAERPARAEVLEALFAGGGRVVDSSPMYGSAEEVVGSLLETNPARSQAFIATKVWTTGREAGIAQMERSIRLLRASRIDLMQVHNLVDWRTHLETLREWKAQGRIGYIGISHYTESAYPELEQVMHAAPWDFVQFNYSMAHPGAAQRLLPLAAERGIAVLINLPFGGGKMLKSLREKPLPGWAAGIGCTTWSQVLLKFVLAQPAVTCVIPGTSDPGHMRLNALAGEGVIPGPEFWTPDKLPVV</sequence>
<keyword evidence="3" id="KW-1185">Reference proteome</keyword>
<reference evidence="2 3" key="1">
    <citation type="submission" date="2019-07" db="EMBL/GenBank/DDBJ databases">
        <title>Caenimonas sedimenti sp. nov., isolated from activated sludge.</title>
        <authorList>
            <person name="Xu J."/>
        </authorList>
    </citation>
    <scope>NUCLEOTIDE SEQUENCE [LARGE SCALE GENOMIC DNA]</scope>
    <source>
        <strain evidence="2 3">HX-9-20</strain>
    </source>
</reference>
<evidence type="ECO:0000313" key="3">
    <source>
        <dbReference type="Proteomes" id="UP000318199"/>
    </source>
</evidence>
<dbReference type="RefSeq" id="WP_145892646.1">
    <property type="nucleotide sequence ID" value="NZ_VOBQ01000006.1"/>
</dbReference>
<dbReference type="EMBL" id="VOBQ01000006">
    <property type="protein sequence ID" value="TWO71705.1"/>
    <property type="molecule type" value="Genomic_DNA"/>
</dbReference>
<accession>A0A562ZTU8</accession>
<organism evidence="2 3">
    <name type="scientific">Caenimonas sedimenti</name>
    <dbReference type="NCBI Taxonomy" id="2596921"/>
    <lineage>
        <taxon>Bacteria</taxon>
        <taxon>Pseudomonadati</taxon>
        <taxon>Pseudomonadota</taxon>
        <taxon>Betaproteobacteria</taxon>
        <taxon>Burkholderiales</taxon>
        <taxon>Comamonadaceae</taxon>
        <taxon>Caenimonas</taxon>
    </lineage>
</organism>
<protein>
    <submittedName>
        <fullName evidence="2">Aldo/keto reductase</fullName>
    </submittedName>
</protein>
<comment type="caution">
    <text evidence="2">The sequence shown here is derived from an EMBL/GenBank/DDBJ whole genome shotgun (WGS) entry which is preliminary data.</text>
</comment>
<dbReference type="SUPFAM" id="SSF51430">
    <property type="entry name" value="NAD(P)-linked oxidoreductase"/>
    <property type="match status" value="1"/>
</dbReference>
<dbReference type="InterPro" id="IPR036812">
    <property type="entry name" value="NAD(P)_OxRdtase_dom_sf"/>
</dbReference>
<evidence type="ECO:0000313" key="2">
    <source>
        <dbReference type="EMBL" id="TWO71705.1"/>
    </source>
</evidence>
<dbReference type="InterPro" id="IPR023210">
    <property type="entry name" value="NADP_OxRdtase_dom"/>
</dbReference>
<gene>
    <name evidence="2" type="ORF">FN976_08830</name>
</gene>
<feature type="domain" description="NADP-dependent oxidoreductase" evidence="1">
    <location>
        <begin position="16"/>
        <end position="254"/>
    </location>
</feature>
<dbReference type="Pfam" id="PF00248">
    <property type="entry name" value="Aldo_ket_red"/>
    <property type="match status" value="1"/>
</dbReference>
<name>A0A562ZTU8_9BURK</name>